<dbReference type="GO" id="GO:0005524">
    <property type="term" value="F:ATP binding"/>
    <property type="evidence" value="ECO:0007669"/>
    <property type="project" value="UniProtKB-UniRule"/>
</dbReference>
<dbReference type="Proteomes" id="UP000216442">
    <property type="component" value="Unassembled WGS sequence"/>
</dbReference>
<keyword evidence="1" id="KW-0547">Nucleotide-binding</keyword>
<keyword evidence="1" id="KW-0067">ATP-binding</keyword>
<comment type="caution">
    <text evidence="4">The sequence shown here is derived from an EMBL/GenBank/DDBJ whole genome shotgun (WGS) entry which is preliminary data.</text>
</comment>
<dbReference type="SUPFAM" id="SSF52788">
    <property type="entry name" value="Phosphotyrosine protein phosphatases I"/>
    <property type="match status" value="1"/>
</dbReference>
<evidence type="ECO:0000313" key="5">
    <source>
        <dbReference type="Proteomes" id="UP000216442"/>
    </source>
</evidence>
<sequence>MKIALVDATDRAGLAVCRSLGRAGHDITHVQFGNNKRVADLSRYCRNRVAIGNPNIDLPRSALNLITALEDIDYVIPITDGAVELVYYARDNIKTTILGPPFCSLQKAKNKLAAISLVAPWLKAPPTSLVPPNGDISGIEFPCFAKPIFSSHIVDDRLIGTSVSFVKTANELERKIRDTPVPLLIQEPISGPGAGINFASYQGQLLGVSVTERLHEPGYGGGSSYRRSGKVTDLIIEVASGLSAALEWTGVMMIECKRHDGELYLMELNCRPWGSFNLSLFAGADYPTLVLNAFQGMGTGKLVVARENVFARHLKKDIGWVLRNPQKLFHWLASFRMVFSGTEQFDVERLSDPLPGMYQFVTAVRPLYSKAVLRLPHRTERHAIDVSKGVVFICKGNVNRSVVAAYVANQLGIPAKSGCLLTRSDRRASIEVERYIEGTLGTSAAGHRTTVLERAISGAENVVVFESRHVNEVRRRVPRHKVFLLSELAGESGDVADPDGRSSDVYEECFRRITDLVRKAFD</sequence>
<evidence type="ECO:0000259" key="2">
    <source>
        <dbReference type="PROSITE" id="PS50206"/>
    </source>
</evidence>
<dbReference type="Pfam" id="PF15632">
    <property type="entry name" value="ATPgrasp_Ter"/>
    <property type="match status" value="1"/>
</dbReference>
<evidence type="ECO:0000259" key="3">
    <source>
        <dbReference type="PROSITE" id="PS50975"/>
    </source>
</evidence>
<dbReference type="GO" id="GO:0046872">
    <property type="term" value="F:metal ion binding"/>
    <property type="evidence" value="ECO:0007669"/>
    <property type="project" value="InterPro"/>
</dbReference>
<dbReference type="PROSITE" id="PS50206">
    <property type="entry name" value="RHODANESE_3"/>
    <property type="match status" value="1"/>
</dbReference>
<accession>A0A271LS44</accession>
<dbReference type="InterPro" id="IPR001763">
    <property type="entry name" value="Rhodanese-like_dom"/>
</dbReference>
<dbReference type="Pfam" id="PF01451">
    <property type="entry name" value="LMWPc"/>
    <property type="match status" value="1"/>
</dbReference>
<dbReference type="OrthoDB" id="9765608at2"/>
<organism evidence="4 5">
    <name type="scientific">Mesorhizobium temperatum</name>
    <dbReference type="NCBI Taxonomy" id="241416"/>
    <lineage>
        <taxon>Bacteria</taxon>
        <taxon>Pseudomonadati</taxon>
        <taxon>Pseudomonadota</taxon>
        <taxon>Alphaproteobacteria</taxon>
        <taxon>Hyphomicrobiales</taxon>
        <taxon>Phyllobacteriaceae</taxon>
        <taxon>Mesorhizobium</taxon>
    </lineage>
</organism>
<dbReference type="Gene3D" id="3.30.470.20">
    <property type="entry name" value="ATP-grasp fold, B domain"/>
    <property type="match status" value="1"/>
</dbReference>
<protein>
    <submittedName>
        <fullName evidence="4">Uncharacterized protein</fullName>
    </submittedName>
</protein>
<dbReference type="AlphaFoldDB" id="A0A271LS44"/>
<dbReference type="InterPro" id="IPR011761">
    <property type="entry name" value="ATP-grasp"/>
</dbReference>
<proteinExistence type="predicted"/>
<evidence type="ECO:0000313" key="4">
    <source>
        <dbReference type="EMBL" id="PAQ10894.1"/>
    </source>
</evidence>
<reference evidence="4 5" key="1">
    <citation type="submission" date="2017-08" db="EMBL/GenBank/DDBJ databases">
        <title>Mesorhizobium wenxinae sp. nov., a novel rhizobial species isolated from root nodules of chickpea (Cicer arietinum L.).</title>
        <authorList>
            <person name="Zhang J."/>
        </authorList>
    </citation>
    <scope>NUCLEOTIDE SEQUENCE [LARGE SCALE GENOMIC DNA]</scope>
    <source>
        <strain evidence="4 5">SDW018</strain>
    </source>
</reference>
<dbReference type="PROSITE" id="PS50975">
    <property type="entry name" value="ATP_GRASP"/>
    <property type="match status" value="1"/>
</dbReference>
<feature type="domain" description="Rhodanese" evidence="2">
    <location>
        <begin position="375"/>
        <end position="451"/>
    </location>
</feature>
<gene>
    <name evidence="4" type="ORF">CIT26_06175</name>
</gene>
<keyword evidence="5" id="KW-1185">Reference proteome</keyword>
<dbReference type="EMBL" id="NPKJ01000022">
    <property type="protein sequence ID" value="PAQ10894.1"/>
    <property type="molecule type" value="Genomic_DNA"/>
</dbReference>
<dbReference type="SMART" id="SM00226">
    <property type="entry name" value="LMWPc"/>
    <property type="match status" value="1"/>
</dbReference>
<dbReference type="Gene3D" id="3.40.50.2300">
    <property type="match status" value="1"/>
</dbReference>
<name>A0A271LS44_9HYPH</name>
<dbReference type="InterPro" id="IPR036196">
    <property type="entry name" value="Ptyr_pPase_sf"/>
</dbReference>
<feature type="domain" description="ATP-grasp" evidence="3">
    <location>
        <begin position="114"/>
        <end position="295"/>
    </location>
</feature>
<dbReference type="InterPro" id="IPR023485">
    <property type="entry name" value="Ptyr_pPase"/>
</dbReference>
<dbReference type="SUPFAM" id="SSF56059">
    <property type="entry name" value="Glutathione synthetase ATP-binding domain-like"/>
    <property type="match status" value="1"/>
</dbReference>
<evidence type="ECO:0000256" key="1">
    <source>
        <dbReference type="PROSITE-ProRule" id="PRU00409"/>
    </source>
</evidence>